<dbReference type="InterPro" id="IPR036873">
    <property type="entry name" value="Rhodanese-like_dom_sf"/>
</dbReference>
<dbReference type="PANTHER" id="PTHR43268:SF3">
    <property type="entry name" value="RHODANESE-LIKE DOMAIN-CONTAINING PROTEIN 7-RELATED"/>
    <property type="match status" value="1"/>
</dbReference>
<comment type="similarity">
    <text evidence="1">Belongs to the TrhO family.</text>
</comment>
<gene>
    <name evidence="1" type="primary">trhO</name>
    <name evidence="3" type="ORF">DOP62_09935</name>
</gene>
<dbReference type="CDD" id="cd01518">
    <property type="entry name" value="RHOD_YceA"/>
    <property type="match status" value="1"/>
</dbReference>
<feature type="domain" description="Rhodanese" evidence="2">
    <location>
        <begin position="124"/>
        <end position="218"/>
    </location>
</feature>
<dbReference type="GO" id="GO:0016705">
    <property type="term" value="F:oxidoreductase activity, acting on paired donors, with incorporation or reduction of molecular oxygen"/>
    <property type="evidence" value="ECO:0007669"/>
    <property type="project" value="UniProtKB-UniRule"/>
</dbReference>
<comment type="catalytic activity">
    <reaction evidence="1">
        <text>uridine(34) in tRNA + AH2 + O2 = 5-hydroxyuridine(34) in tRNA + A + H2O</text>
        <dbReference type="Rhea" id="RHEA:64224"/>
        <dbReference type="Rhea" id="RHEA-COMP:11727"/>
        <dbReference type="Rhea" id="RHEA-COMP:13381"/>
        <dbReference type="ChEBI" id="CHEBI:13193"/>
        <dbReference type="ChEBI" id="CHEBI:15377"/>
        <dbReference type="ChEBI" id="CHEBI:15379"/>
        <dbReference type="ChEBI" id="CHEBI:17499"/>
        <dbReference type="ChEBI" id="CHEBI:65315"/>
        <dbReference type="ChEBI" id="CHEBI:136877"/>
    </reaction>
</comment>
<dbReference type="Proteomes" id="UP000267249">
    <property type="component" value="Chromosome"/>
</dbReference>
<sequence>MSLVLVLINFYRFVALSDCDRWQQRLQDRCAALGLRGTILLAPEGINASLVGDAEAIGQFLEELQQHPSFANLNLKTAVVTDWPFARLKVKVKPEIVTLGHPELNPAERTGTLVAPQDWNQLLEDPEIVLIDVRNRFEIALGSFPQAVDPQTDRFRDFPTFVQEQLLPQQPAKVAMFCTGGIRCEKASAYLLEQGIETVYQLEGGILNYLEAIAPEDNRWQGDCFVFDERIAVDRQLQTPQHHLCEVCGQPVVAATCSHCQDAAQADSSPR</sequence>
<evidence type="ECO:0000313" key="3">
    <source>
        <dbReference type="EMBL" id="AZB72999.1"/>
    </source>
</evidence>
<dbReference type="SMART" id="SM00450">
    <property type="entry name" value="RHOD"/>
    <property type="match status" value="1"/>
</dbReference>
<proteinExistence type="inferred from homology"/>
<dbReference type="InterPro" id="IPR001763">
    <property type="entry name" value="Rhodanese-like_dom"/>
</dbReference>
<dbReference type="RefSeq" id="WP_208673375.1">
    <property type="nucleotide sequence ID" value="NZ_CP030139.2"/>
</dbReference>
<protein>
    <recommendedName>
        <fullName evidence="1">tRNA uridine(34) hydroxylase</fullName>
        <ecNumber evidence="1">1.14.-.-</ecNumber>
    </recommendedName>
    <alternativeName>
        <fullName evidence="1">tRNA hydroxylation protein O</fullName>
    </alternativeName>
</protein>
<dbReference type="NCBIfam" id="NF001136">
    <property type="entry name" value="PRK00142.1-4"/>
    <property type="match status" value="1"/>
</dbReference>
<dbReference type="Pfam" id="PF00581">
    <property type="entry name" value="Rhodanese"/>
    <property type="match status" value="1"/>
</dbReference>
<evidence type="ECO:0000256" key="1">
    <source>
        <dbReference type="HAMAP-Rule" id="MF_00469"/>
    </source>
</evidence>
<dbReference type="GO" id="GO:0006400">
    <property type="term" value="P:tRNA modification"/>
    <property type="evidence" value="ECO:0007669"/>
    <property type="project" value="UniProtKB-UniRule"/>
</dbReference>
<dbReference type="HAMAP" id="MF_00469">
    <property type="entry name" value="TrhO"/>
    <property type="match status" value="1"/>
</dbReference>
<dbReference type="AlphaFoldDB" id="A0AAN1QP74"/>
<keyword evidence="1" id="KW-0560">Oxidoreductase</keyword>
<accession>A0AAN1QP74</accession>
<comment type="function">
    <text evidence="1">Catalyzes oxygen-dependent 5-hydroxyuridine (ho5U) modification at position 34 in tRNAs.</text>
</comment>
<dbReference type="Gene3D" id="3.30.70.100">
    <property type="match status" value="1"/>
</dbReference>
<dbReference type="EC" id="1.14.-.-" evidence="1"/>
<evidence type="ECO:0000259" key="2">
    <source>
        <dbReference type="PROSITE" id="PS50206"/>
    </source>
</evidence>
<dbReference type="PANTHER" id="PTHR43268">
    <property type="entry name" value="THIOSULFATE SULFURTRANSFERASE/RHODANESE-LIKE DOMAIN-CONTAINING PROTEIN 2"/>
    <property type="match status" value="1"/>
</dbReference>
<dbReference type="Gene3D" id="3.40.250.10">
    <property type="entry name" value="Rhodanese-like domain"/>
    <property type="match status" value="1"/>
</dbReference>
<dbReference type="InterPro" id="IPR040503">
    <property type="entry name" value="TRHO_N"/>
</dbReference>
<dbReference type="InterPro" id="IPR020936">
    <property type="entry name" value="TrhO"/>
</dbReference>
<evidence type="ECO:0000313" key="4">
    <source>
        <dbReference type="Proteomes" id="UP000267249"/>
    </source>
</evidence>
<name>A0AAN1QP74_SYNEL</name>
<dbReference type="SUPFAM" id="SSF52821">
    <property type="entry name" value="Rhodanese/Cell cycle control phosphatase"/>
    <property type="match status" value="1"/>
</dbReference>
<dbReference type="EMBL" id="CP030139">
    <property type="protein sequence ID" value="AZB72999.1"/>
    <property type="molecule type" value="Genomic_DNA"/>
</dbReference>
<dbReference type="Pfam" id="PF17773">
    <property type="entry name" value="UPF0176_N"/>
    <property type="match status" value="1"/>
</dbReference>
<dbReference type="PROSITE" id="PS50206">
    <property type="entry name" value="RHODANESE_3"/>
    <property type="match status" value="1"/>
</dbReference>
<keyword evidence="1" id="KW-0819">tRNA processing</keyword>
<reference evidence="3 4" key="1">
    <citation type="journal article" date="2018" name="Sci. Rep.">
        <title>Genome Features and Biochemical Characteristics of a Robust, Fast Growing and Naturally Transformable Cyanobacterium Synechococcus elongatus PCC 11801 Isolated from India.</title>
        <authorList>
            <person name="Jaiswal D."/>
            <person name="Sengupta A."/>
            <person name="Sohoni S."/>
            <person name="Sengupta S."/>
            <person name="Phadnavis A.G."/>
            <person name="Pakrasi H.B."/>
            <person name="Wangikar P.P."/>
        </authorList>
    </citation>
    <scope>NUCLEOTIDE SEQUENCE [LARGE SCALE GENOMIC DNA]</scope>
    <source>
        <strain evidence="3 4">PCC 11801</strain>
    </source>
</reference>
<organism evidence="3 4">
    <name type="scientific">Synechococcus elongatus PCC 11801</name>
    <dbReference type="NCBI Taxonomy" id="2219813"/>
    <lineage>
        <taxon>Bacteria</taxon>
        <taxon>Bacillati</taxon>
        <taxon>Cyanobacteriota</taxon>
        <taxon>Cyanophyceae</taxon>
        <taxon>Synechococcales</taxon>
        <taxon>Synechococcaceae</taxon>
        <taxon>Synechococcus</taxon>
    </lineage>
</organism>